<dbReference type="AlphaFoldDB" id="A0AAW2ZDV6"/>
<protein>
    <submittedName>
        <fullName evidence="3">1 TM domain-containing transmembrane protein</fullName>
    </submittedName>
</protein>
<proteinExistence type="predicted"/>
<reference evidence="3 4" key="1">
    <citation type="submission" date="2024-03" db="EMBL/GenBank/DDBJ databases">
        <title>The Acrasis kona genome and developmental transcriptomes reveal deep origins of eukaryotic multicellular pathways.</title>
        <authorList>
            <person name="Sheikh S."/>
            <person name="Fu C.-J."/>
            <person name="Brown M.W."/>
            <person name="Baldauf S.L."/>
        </authorList>
    </citation>
    <scope>NUCLEOTIDE SEQUENCE [LARGE SCALE GENOMIC DNA]</scope>
    <source>
        <strain evidence="3 4">ATCC MYA-3509</strain>
    </source>
</reference>
<evidence type="ECO:0000256" key="2">
    <source>
        <dbReference type="SAM" id="SignalP"/>
    </source>
</evidence>
<evidence type="ECO:0000313" key="4">
    <source>
        <dbReference type="Proteomes" id="UP001431209"/>
    </source>
</evidence>
<keyword evidence="1" id="KW-1133">Transmembrane helix</keyword>
<keyword evidence="4" id="KW-1185">Reference proteome</keyword>
<dbReference type="Proteomes" id="UP001431209">
    <property type="component" value="Unassembled WGS sequence"/>
</dbReference>
<feature type="transmembrane region" description="Helical" evidence="1">
    <location>
        <begin position="384"/>
        <end position="412"/>
    </location>
</feature>
<organism evidence="3 4">
    <name type="scientific">Acrasis kona</name>
    <dbReference type="NCBI Taxonomy" id="1008807"/>
    <lineage>
        <taxon>Eukaryota</taxon>
        <taxon>Discoba</taxon>
        <taxon>Heterolobosea</taxon>
        <taxon>Tetramitia</taxon>
        <taxon>Eutetramitia</taxon>
        <taxon>Acrasidae</taxon>
        <taxon>Acrasis</taxon>
    </lineage>
</organism>
<evidence type="ECO:0000313" key="3">
    <source>
        <dbReference type="EMBL" id="KAL0487630.1"/>
    </source>
</evidence>
<dbReference type="SUPFAM" id="SSF63825">
    <property type="entry name" value="YWTD domain"/>
    <property type="match status" value="1"/>
</dbReference>
<name>A0AAW2ZDV6_9EUKA</name>
<keyword evidence="2" id="KW-0732">Signal</keyword>
<accession>A0AAW2ZDV6</accession>
<sequence>MNKIRCTILLSIVGLVFSEYLYSKEVVSLRANHEPAVQNGTFIAPFRSHNKLIYRTSPFDLNANKTHDLFVVDINSPNLGAFEPDHSFPAHSTLGGDFVRDDNQYNVYEHTQESLKLHNFYFETNGSVVETVIPLPSLAPYTPPSCSVFNNVTNRVYTSYNSRDMLGRYIGNIAVVDISNHLVPVVVKTIELADAVSHTPMFGSCTIKNGTALFAGETNIYTIQLSTETIVSTIKAVDGTYNGNSVGINLAFNADGTKLYYSISSVGPIQSATVQYYDLSNQTLHYLNVSNYNGVSGVFVDRDQPIFFVNKDTSGSSSFIIPNFDKSEYHDSIVVHESYGFTTTKSITPFRFVGSAINDYNNGHVYVVGSNGAVYRLDESDNKYLHIGIIVGVVLVVAVILIVGFLIVAAVIRRRAKRSTEEERTRILLA</sequence>
<feature type="chain" id="PRO_5044014009" evidence="2">
    <location>
        <begin position="19"/>
        <end position="430"/>
    </location>
</feature>
<gene>
    <name evidence="3" type="ORF">AKO1_000232</name>
</gene>
<dbReference type="EMBL" id="JAOPGA020001357">
    <property type="protein sequence ID" value="KAL0487630.1"/>
    <property type="molecule type" value="Genomic_DNA"/>
</dbReference>
<keyword evidence="1 3" id="KW-0812">Transmembrane</keyword>
<comment type="caution">
    <text evidence="3">The sequence shown here is derived from an EMBL/GenBank/DDBJ whole genome shotgun (WGS) entry which is preliminary data.</text>
</comment>
<feature type="signal peptide" evidence="2">
    <location>
        <begin position="1"/>
        <end position="18"/>
    </location>
</feature>
<evidence type="ECO:0000256" key="1">
    <source>
        <dbReference type="SAM" id="Phobius"/>
    </source>
</evidence>
<keyword evidence="1" id="KW-0472">Membrane</keyword>